<evidence type="ECO:0000256" key="1">
    <source>
        <dbReference type="ARBA" id="ARBA00008838"/>
    </source>
</evidence>
<comment type="function">
    <text evidence="5">May play a role in ribosome biogenesis.</text>
</comment>
<evidence type="ECO:0000313" key="8">
    <source>
        <dbReference type="Proteomes" id="UP001152747"/>
    </source>
</evidence>
<evidence type="ECO:0000256" key="6">
    <source>
        <dbReference type="SAM" id="MobiDB-lite"/>
    </source>
</evidence>
<reference evidence="7" key="1">
    <citation type="submission" date="2022-11" db="EMBL/GenBank/DDBJ databases">
        <authorList>
            <person name="Kikuchi T."/>
        </authorList>
    </citation>
    <scope>NUCLEOTIDE SEQUENCE</scope>
    <source>
        <strain evidence="7">PS1010</strain>
    </source>
</reference>
<sequence length="430" mass="49446">MVAGKRTGAAKGSRHTKKYMRKGTNVEDIIDSIHKEGREKATGGKIDELKDSDLFVVDRETNSEKIKFTKKQQAALDKIGRHVDKEMTALPFPKKPSGKIAKLPRGNASVKKVQSAKPATTQKSKNFDVWTADLTPKVEKLAIPEAAEHYLRYTKKKQPNAPLKSVTSLLPAVQIAEAGASYNPDAEEYMEYIGKMVKDEQKLIDREERTRKGIEPQWETIVTEREKYLENTEGLHMHPKYGKEDEEDVKKEKKQNVDEEEEEEGEKVTVTPVTCERLTKEQKKKKTRAAEIELDEKRRLAAKAKDIDSHNVYRTKQINKELDEEDAEQDKKLADRKRKKVMTKMTKRQRLGRGKFEEAEEPFLLQEELSSSLRQMKPQGHILDDRMKSLQRRNILPIGGDKTKKLKKSLKRKFVEKRSVKEVTKGSRVI</sequence>
<evidence type="ECO:0000256" key="2">
    <source>
        <dbReference type="ARBA" id="ARBA00018339"/>
    </source>
</evidence>
<keyword evidence="3 5" id="KW-0690">Ribosome biogenesis</keyword>
<proteinExistence type="inferred from homology"/>
<dbReference type="GO" id="GO:0008097">
    <property type="term" value="F:5S rRNA binding"/>
    <property type="evidence" value="ECO:0007669"/>
    <property type="project" value="TreeGrafter"/>
</dbReference>
<comment type="similarity">
    <text evidence="1 5">Belongs to the NOP53 family.</text>
</comment>
<dbReference type="PIRSF" id="PIRSF017302">
    <property type="entry name" value="Gltscr2"/>
    <property type="match status" value="1"/>
</dbReference>
<evidence type="ECO:0000256" key="4">
    <source>
        <dbReference type="ARBA" id="ARBA00023242"/>
    </source>
</evidence>
<organism evidence="7 8">
    <name type="scientific">Caenorhabditis angaria</name>
    <dbReference type="NCBI Taxonomy" id="860376"/>
    <lineage>
        <taxon>Eukaryota</taxon>
        <taxon>Metazoa</taxon>
        <taxon>Ecdysozoa</taxon>
        <taxon>Nematoda</taxon>
        <taxon>Chromadorea</taxon>
        <taxon>Rhabditida</taxon>
        <taxon>Rhabditina</taxon>
        <taxon>Rhabditomorpha</taxon>
        <taxon>Rhabditoidea</taxon>
        <taxon>Rhabditidae</taxon>
        <taxon>Peloderinae</taxon>
        <taxon>Caenorhabditis</taxon>
    </lineage>
</organism>
<dbReference type="InterPro" id="IPR011687">
    <property type="entry name" value="Nop53/GLTSCR2"/>
</dbReference>
<name>A0A9P1N8V0_9PELO</name>
<evidence type="ECO:0000313" key="7">
    <source>
        <dbReference type="EMBL" id="CAI5452411.1"/>
    </source>
</evidence>
<comment type="subcellular location">
    <subcellularLocation>
        <location evidence="5">Nucleus</location>
        <location evidence="5">Nucleolus</location>
    </subcellularLocation>
    <subcellularLocation>
        <location evidence="5">Nucleus</location>
        <location evidence="5">Nucleoplasm</location>
    </subcellularLocation>
</comment>
<evidence type="ECO:0000256" key="3">
    <source>
        <dbReference type="ARBA" id="ARBA00022517"/>
    </source>
</evidence>
<dbReference type="EMBL" id="CANHGI010000005">
    <property type="protein sequence ID" value="CAI5452411.1"/>
    <property type="molecule type" value="Genomic_DNA"/>
</dbReference>
<feature type="compositionally biased region" description="Basic residues" evidence="6">
    <location>
        <begin position="334"/>
        <end position="353"/>
    </location>
</feature>
<comment type="caution">
    <text evidence="7">The sequence shown here is derived from an EMBL/GenBank/DDBJ whole genome shotgun (WGS) entry which is preliminary data.</text>
</comment>
<dbReference type="Proteomes" id="UP001152747">
    <property type="component" value="Unassembled WGS sequence"/>
</dbReference>
<dbReference type="GO" id="GO:0000027">
    <property type="term" value="P:ribosomal large subunit assembly"/>
    <property type="evidence" value="ECO:0007669"/>
    <property type="project" value="UniProtKB-UniRule"/>
</dbReference>
<dbReference type="AlphaFoldDB" id="A0A9P1N8V0"/>
<feature type="compositionally biased region" description="Basic and acidic residues" evidence="6">
    <location>
        <begin position="248"/>
        <end position="257"/>
    </location>
</feature>
<feature type="region of interest" description="Disordered" evidence="6">
    <location>
        <begin position="1"/>
        <end position="23"/>
    </location>
</feature>
<feature type="region of interest" description="Disordered" evidence="6">
    <location>
        <begin position="230"/>
        <end position="270"/>
    </location>
</feature>
<feature type="region of interest" description="Disordered" evidence="6">
    <location>
        <begin position="316"/>
        <end position="353"/>
    </location>
</feature>
<dbReference type="Pfam" id="PF07767">
    <property type="entry name" value="Nop53"/>
    <property type="match status" value="1"/>
</dbReference>
<accession>A0A9P1N8V0</accession>
<gene>
    <name evidence="7" type="ORF">CAMP_LOCUS15048</name>
</gene>
<protein>
    <recommendedName>
        <fullName evidence="2 5">Ribosome biogenesis protein NOP53</fullName>
    </recommendedName>
</protein>
<feature type="region of interest" description="Disordered" evidence="6">
    <location>
        <begin position="89"/>
        <end position="108"/>
    </location>
</feature>
<dbReference type="GO" id="GO:0005730">
    <property type="term" value="C:nucleolus"/>
    <property type="evidence" value="ECO:0007669"/>
    <property type="project" value="UniProtKB-SubCell"/>
</dbReference>
<keyword evidence="8" id="KW-1185">Reference proteome</keyword>
<dbReference type="OrthoDB" id="5072at2759"/>
<keyword evidence="4 5" id="KW-0539">Nucleus</keyword>
<dbReference type="GO" id="GO:0006364">
    <property type="term" value="P:rRNA processing"/>
    <property type="evidence" value="ECO:0007669"/>
    <property type="project" value="TreeGrafter"/>
</dbReference>
<dbReference type="PANTHER" id="PTHR14211:SF7">
    <property type="entry name" value="RIBOSOME BIOGENESIS PROTEIN NOP53"/>
    <property type="match status" value="1"/>
</dbReference>
<dbReference type="GO" id="GO:0005654">
    <property type="term" value="C:nucleoplasm"/>
    <property type="evidence" value="ECO:0007669"/>
    <property type="project" value="UniProtKB-SubCell"/>
</dbReference>
<evidence type="ECO:0000256" key="5">
    <source>
        <dbReference type="PIRNR" id="PIRNR017302"/>
    </source>
</evidence>
<dbReference type="PANTHER" id="PTHR14211">
    <property type="entry name" value="GLIOMA SUPPRESSOR CANDIDATE REGION GENE 2"/>
    <property type="match status" value="1"/>
</dbReference>
<feature type="compositionally biased region" description="Basic residues" evidence="6">
    <location>
        <begin position="12"/>
        <end position="21"/>
    </location>
</feature>